<dbReference type="RefSeq" id="WP_202779087.1">
    <property type="nucleotide sequence ID" value="NZ_CP065425.1"/>
</dbReference>
<reference evidence="1 2" key="1">
    <citation type="submission" date="2020-11" db="EMBL/GenBank/DDBJ databases">
        <title>Taxonomic evaluation of the Bacillus sporothermodurans group of bacteria based on whole genome sequences.</title>
        <authorList>
            <person name="Fiedler G."/>
            <person name="Herbstmann A.-D."/>
            <person name="Doll E."/>
            <person name="Wenning M."/>
            <person name="Brinks E."/>
            <person name="Kabisch J."/>
            <person name="Breitenwieser F."/>
            <person name="Lappann M."/>
            <person name="Boehnlein C."/>
            <person name="Franz C."/>
        </authorList>
    </citation>
    <scope>NUCLEOTIDE SEQUENCE [LARGE SCALE GENOMIC DNA]</scope>
    <source>
        <strain evidence="1 2">JCM 19841</strain>
    </source>
</reference>
<organism evidence="1 2">
    <name type="scientific">Heyndrickxia vini</name>
    <dbReference type="NCBI Taxonomy" id="1476025"/>
    <lineage>
        <taxon>Bacteria</taxon>
        <taxon>Bacillati</taxon>
        <taxon>Bacillota</taxon>
        <taxon>Bacilli</taxon>
        <taxon>Bacillales</taxon>
        <taxon>Bacillaceae</taxon>
        <taxon>Heyndrickxia</taxon>
    </lineage>
</organism>
<protein>
    <submittedName>
        <fullName evidence="1">Uncharacterized protein</fullName>
    </submittedName>
</protein>
<dbReference type="InterPro" id="IPR058930">
    <property type="entry name" value="YwzD"/>
</dbReference>
<keyword evidence="2" id="KW-1185">Reference proteome</keyword>
<evidence type="ECO:0000313" key="1">
    <source>
        <dbReference type="EMBL" id="QQZ10143.1"/>
    </source>
</evidence>
<sequence>MEEKDIELQFKRILDFGYQKGNEAGISANQLIEELSEKLKTLLHSEKKEN</sequence>
<dbReference type="EMBL" id="CP065425">
    <property type="protein sequence ID" value="QQZ10143.1"/>
    <property type="molecule type" value="Genomic_DNA"/>
</dbReference>
<dbReference type="Pfam" id="PF26162">
    <property type="entry name" value="YwzD"/>
    <property type="match status" value="1"/>
</dbReference>
<accession>A0ABX7E369</accession>
<dbReference type="Proteomes" id="UP000595691">
    <property type="component" value="Chromosome"/>
</dbReference>
<gene>
    <name evidence="1" type="ORF">I5776_04055</name>
</gene>
<name>A0ABX7E369_9BACI</name>
<proteinExistence type="predicted"/>
<evidence type="ECO:0000313" key="2">
    <source>
        <dbReference type="Proteomes" id="UP000595691"/>
    </source>
</evidence>